<dbReference type="EMBL" id="AFBP01000031">
    <property type="protein sequence ID" value="EGG55123.1"/>
    <property type="molecule type" value="Genomic_DNA"/>
</dbReference>
<dbReference type="Proteomes" id="UP000005156">
    <property type="component" value="Unassembled WGS sequence"/>
</dbReference>
<reference evidence="5 6" key="1">
    <citation type="submission" date="2011-02" db="EMBL/GenBank/DDBJ databases">
        <authorList>
            <person name="Weinstock G."/>
            <person name="Sodergren E."/>
            <person name="Clifton S."/>
            <person name="Fulton L."/>
            <person name="Fulton B."/>
            <person name="Courtney L."/>
            <person name="Fronick C."/>
            <person name="Harrison M."/>
            <person name="Strong C."/>
            <person name="Farmer C."/>
            <person name="Delahaunty K."/>
            <person name="Markovic C."/>
            <person name="Hall O."/>
            <person name="Minx P."/>
            <person name="Tomlinson C."/>
            <person name="Mitreva M."/>
            <person name="Hou S."/>
            <person name="Chen J."/>
            <person name="Wollam A."/>
            <person name="Pepin K.H."/>
            <person name="Johnson M."/>
            <person name="Bhonagiri V."/>
            <person name="Zhang X."/>
            <person name="Suruliraj S."/>
            <person name="Warren W."/>
            <person name="Chinwalla A."/>
            <person name="Mardis E.R."/>
            <person name="Wilson R.K."/>
        </authorList>
    </citation>
    <scope>NUCLEOTIDE SEQUENCE [LARGE SCALE GENOMIC DNA]</scope>
    <source>
        <strain evidence="5 6">YIT 11859</strain>
    </source>
</reference>
<dbReference type="Gene3D" id="1.10.10.10">
    <property type="entry name" value="Winged helix-like DNA-binding domain superfamily/Winged helix DNA-binding domain"/>
    <property type="match status" value="1"/>
</dbReference>
<dbReference type="eggNOG" id="COG3177">
    <property type="taxonomic scope" value="Bacteria"/>
</dbReference>
<dbReference type="Pfam" id="PF02661">
    <property type="entry name" value="Fic"/>
    <property type="match status" value="1"/>
</dbReference>
<name>F3QJX0_9BURK</name>
<dbReference type="PROSITE" id="PS51459">
    <property type="entry name" value="FIDO"/>
    <property type="match status" value="1"/>
</dbReference>
<dbReference type="InterPro" id="IPR003812">
    <property type="entry name" value="Fido"/>
</dbReference>
<protein>
    <submittedName>
        <fullName evidence="5">Fic family protein</fullName>
    </submittedName>
</protein>
<dbReference type="OrthoDB" id="9813719at2"/>
<comment type="caution">
    <text evidence="5">The sequence shown here is derived from an EMBL/GenBank/DDBJ whole genome shotgun (WGS) entry which is preliminary data.</text>
</comment>
<dbReference type="PANTHER" id="PTHR13504:SF38">
    <property type="entry name" value="FIDO DOMAIN-CONTAINING PROTEIN"/>
    <property type="match status" value="1"/>
</dbReference>
<gene>
    <name evidence="5" type="ORF">HMPREF9439_01227</name>
</gene>
<feature type="binding site" evidence="2">
    <location>
        <begin position="241"/>
        <end position="242"/>
    </location>
    <ligand>
        <name>ATP</name>
        <dbReference type="ChEBI" id="CHEBI:30616"/>
    </ligand>
</feature>
<dbReference type="SUPFAM" id="SSF140931">
    <property type="entry name" value="Fic-like"/>
    <property type="match status" value="1"/>
</dbReference>
<evidence type="ECO:0000256" key="3">
    <source>
        <dbReference type="PIRSR" id="PIRSR640198-3"/>
    </source>
</evidence>
<dbReference type="InterPro" id="IPR036388">
    <property type="entry name" value="WH-like_DNA-bd_sf"/>
</dbReference>
<dbReference type="Pfam" id="PF01022">
    <property type="entry name" value="HTH_5"/>
    <property type="match status" value="1"/>
</dbReference>
<feature type="binding site" evidence="2">
    <location>
        <begin position="203"/>
        <end position="210"/>
    </location>
    <ligand>
        <name>ATP</name>
        <dbReference type="ChEBI" id="CHEBI:30616"/>
    </ligand>
</feature>
<dbReference type="SUPFAM" id="SSF46785">
    <property type="entry name" value="Winged helix' DNA-binding domain"/>
    <property type="match status" value="1"/>
</dbReference>
<accession>F3QJX0</accession>
<feature type="active site" evidence="1">
    <location>
        <position position="199"/>
    </location>
</feature>
<organism evidence="5 6">
    <name type="scientific">Parasutterella excrementihominis YIT 11859</name>
    <dbReference type="NCBI Taxonomy" id="762966"/>
    <lineage>
        <taxon>Bacteria</taxon>
        <taxon>Pseudomonadati</taxon>
        <taxon>Pseudomonadota</taxon>
        <taxon>Betaproteobacteria</taxon>
        <taxon>Burkholderiales</taxon>
        <taxon>Sutterellaceae</taxon>
        <taxon>Parasutterella</taxon>
    </lineage>
</organism>
<dbReference type="Gene3D" id="1.10.3290.10">
    <property type="entry name" value="Fido-like domain"/>
    <property type="match status" value="1"/>
</dbReference>
<proteinExistence type="predicted"/>
<dbReference type="GeneID" id="43348657"/>
<feature type="domain" description="Fido" evidence="4">
    <location>
        <begin position="108"/>
        <end position="268"/>
    </location>
</feature>
<evidence type="ECO:0000259" key="4">
    <source>
        <dbReference type="PROSITE" id="PS51459"/>
    </source>
</evidence>
<keyword evidence="6" id="KW-1185">Reference proteome</keyword>
<dbReference type="GO" id="GO:0005524">
    <property type="term" value="F:ATP binding"/>
    <property type="evidence" value="ECO:0007669"/>
    <property type="project" value="UniProtKB-KW"/>
</dbReference>
<dbReference type="AlphaFoldDB" id="F3QJX0"/>
<feature type="site" description="Important for autoinhibition of adenylyltransferase activity" evidence="3">
    <location>
        <position position="60"/>
    </location>
</feature>
<dbReference type="InterPro" id="IPR036390">
    <property type="entry name" value="WH_DNA-bd_sf"/>
</dbReference>
<dbReference type="InterPro" id="IPR036597">
    <property type="entry name" value="Fido-like_dom_sf"/>
</dbReference>
<keyword evidence="2" id="KW-0067">ATP-binding</keyword>
<sequence length="358" mass="40586">MKLNLDLSDFRYSHAEVDLLSKLDQFKGAWTAFGNLAPERLIHLQKVATIESIGSSTRIEGNSLSNAEIKELLGNIGKQSFASRDEQEVAGYANTLSLIYSSWEDMPLSENLIKQLHASLLRLSDKDVRHMGSYKTVENSVAAMKDGKVVGVVFKTATPFETPFLMQQLVVWYNEETERRVYHPLLLISVFITAFLAIHPFQDGNGRLSRVLTTLLLLRSGFAYVPYSSIESVIEKSKAAYYLNLRQSQMTMEEDHPNWRPFFDYFLSCLQIQMKVLESKVSQEHLLAGVPELSLSILKLLENGAPVGIAELEKALKVPRSTIRFHLKRLLEDERIVSFGKASAVKYQIKKTSDFNFE</sequence>
<dbReference type="PANTHER" id="PTHR13504">
    <property type="entry name" value="FIDO DOMAIN-CONTAINING PROTEIN DDB_G0283145"/>
    <property type="match status" value="1"/>
</dbReference>
<dbReference type="InterPro" id="IPR001845">
    <property type="entry name" value="HTH_ArsR_DNA-bd_dom"/>
</dbReference>
<dbReference type="InterPro" id="IPR011991">
    <property type="entry name" value="ArsR-like_HTH"/>
</dbReference>
<evidence type="ECO:0000256" key="1">
    <source>
        <dbReference type="PIRSR" id="PIRSR640198-1"/>
    </source>
</evidence>
<dbReference type="GO" id="GO:0003700">
    <property type="term" value="F:DNA-binding transcription factor activity"/>
    <property type="evidence" value="ECO:0007669"/>
    <property type="project" value="InterPro"/>
</dbReference>
<dbReference type="InterPro" id="IPR040198">
    <property type="entry name" value="Fido_containing"/>
</dbReference>
<dbReference type="HOGENOM" id="CLU_046381_0_0_4"/>
<keyword evidence="2" id="KW-0547">Nucleotide-binding</keyword>
<dbReference type="RefSeq" id="WP_008864097.1">
    <property type="nucleotide sequence ID" value="NZ_GL883704.1"/>
</dbReference>
<dbReference type="CDD" id="cd00090">
    <property type="entry name" value="HTH_ARSR"/>
    <property type="match status" value="1"/>
</dbReference>
<evidence type="ECO:0000313" key="5">
    <source>
        <dbReference type="EMBL" id="EGG55123.1"/>
    </source>
</evidence>
<evidence type="ECO:0000313" key="6">
    <source>
        <dbReference type="Proteomes" id="UP000005156"/>
    </source>
</evidence>
<evidence type="ECO:0000256" key="2">
    <source>
        <dbReference type="PIRSR" id="PIRSR640198-2"/>
    </source>
</evidence>